<evidence type="ECO:0000313" key="2">
    <source>
        <dbReference type="EMBL" id="BAK37011.1"/>
    </source>
</evidence>
<dbReference type="Pfam" id="PF13649">
    <property type="entry name" value="Methyltransf_25"/>
    <property type="match status" value="1"/>
</dbReference>
<evidence type="ECO:0000259" key="1">
    <source>
        <dbReference type="Pfam" id="PF13649"/>
    </source>
</evidence>
<dbReference type="EMBL" id="AP012204">
    <property type="protein sequence ID" value="BAK37011.1"/>
    <property type="molecule type" value="Genomic_DNA"/>
</dbReference>
<dbReference type="Gene3D" id="3.40.50.150">
    <property type="entry name" value="Vaccinia Virus protein VP39"/>
    <property type="match status" value="1"/>
</dbReference>
<protein>
    <recommendedName>
        <fullName evidence="1">Methyltransferase domain-containing protein</fullName>
    </recommendedName>
</protein>
<gene>
    <name evidence="2" type="ordered locus">MLP_39970</name>
</gene>
<dbReference type="HOGENOM" id="CLU_060397_1_0_11"/>
<dbReference type="eggNOG" id="COG2226">
    <property type="taxonomic scope" value="Bacteria"/>
</dbReference>
<evidence type="ECO:0000313" key="3">
    <source>
        <dbReference type="Proteomes" id="UP000007947"/>
    </source>
</evidence>
<proteinExistence type="predicted"/>
<dbReference type="RefSeq" id="WP_013864853.1">
    <property type="nucleotide sequence ID" value="NC_015635.1"/>
</dbReference>
<dbReference type="AlphaFoldDB" id="F5XQY9"/>
<dbReference type="InterPro" id="IPR029063">
    <property type="entry name" value="SAM-dependent_MTases_sf"/>
</dbReference>
<dbReference type="InterPro" id="IPR041698">
    <property type="entry name" value="Methyltransf_25"/>
</dbReference>
<accession>F5XQY9</accession>
<dbReference type="STRING" id="1032480.MLP_39970"/>
<reference evidence="2 3" key="1">
    <citation type="submission" date="2011-05" db="EMBL/GenBank/DDBJ databases">
        <title>Whole genome sequence of Microlunatus phosphovorus NM-1.</title>
        <authorList>
            <person name="Hosoyama A."/>
            <person name="Sasaki K."/>
            <person name="Harada T."/>
            <person name="Igarashi R."/>
            <person name="Kawakoshi A."/>
            <person name="Sasagawa M."/>
            <person name="Fukada J."/>
            <person name="Nakamura S."/>
            <person name="Katano Y."/>
            <person name="Hanada S."/>
            <person name="Kamagata Y."/>
            <person name="Nakamura N."/>
            <person name="Yamazaki S."/>
            <person name="Fujita N."/>
        </authorList>
    </citation>
    <scope>NUCLEOTIDE SEQUENCE [LARGE SCALE GENOMIC DNA]</scope>
    <source>
        <strain evidence="3">ATCC 700054 / DSM 10555 / JCM 9379 / NBRC 101784 / NCIMB 13414 / VKM Ac-1990 / NM-1</strain>
    </source>
</reference>
<feature type="domain" description="Methyltransferase" evidence="1">
    <location>
        <begin position="47"/>
        <end position="137"/>
    </location>
</feature>
<keyword evidence="3" id="KW-1185">Reference proteome</keyword>
<dbReference type="Proteomes" id="UP000007947">
    <property type="component" value="Chromosome"/>
</dbReference>
<dbReference type="CDD" id="cd02440">
    <property type="entry name" value="AdoMet_MTases"/>
    <property type="match status" value="1"/>
</dbReference>
<dbReference type="SUPFAM" id="SSF53335">
    <property type="entry name" value="S-adenosyl-L-methionine-dependent methyltransferases"/>
    <property type="match status" value="1"/>
</dbReference>
<name>F5XQY9_MICPN</name>
<dbReference type="OrthoDB" id="9805171at2"/>
<organism evidence="2 3">
    <name type="scientific">Microlunatus phosphovorus (strain ATCC 700054 / DSM 10555 / JCM 9379 / NBRC 101784 / NCIMB 13414 / VKM Ac-1990 / NM-1)</name>
    <dbReference type="NCBI Taxonomy" id="1032480"/>
    <lineage>
        <taxon>Bacteria</taxon>
        <taxon>Bacillati</taxon>
        <taxon>Actinomycetota</taxon>
        <taxon>Actinomycetes</taxon>
        <taxon>Propionibacteriales</taxon>
        <taxon>Propionibacteriaceae</taxon>
        <taxon>Microlunatus</taxon>
    </lineage>
</organism>
<sequence>MTEARVLEAYGARADEYVELFGSLEQLDEADRQLIADWSDGLTEGLILDAGCGPGVWTAYLAGRGREVEGIDLTPEFIAHACRRYPSVRFRVASLAQTGLPDGAVSGVLSWYSLIHTPPSELAGQFAEFRRILAPGGGICLGFFEGEARQPFAHAITTAYYWSVDALSEILEDAGFRVTHVERRQEPGRRPHAAITAFRR</sequence>
<dbReference type="InterPro" id="IPR050508">
    <property type="entry name" value="Methyltransf_Superfamily"/>
</dbReference>
<dbReference type="PANTHER" id="PTHR42912">
    <property type="entry name" value="METHYLTRANSFERASE"/>
    <property type="match status" value="1"/>
</dbReference>
<dbReference type="KEGG" id="mph:MLP_39970"/>
<dbReference type="GO" id="GO:0008168">
    <property type="term" value="F:methyltransferase activity"/>
    <property type="evidence" value="ECO:0007669"/>
    <property type="project" value="TreeGrafter"/>
</dbReference>